<evidence type="ECO:0000313" key="3">
    <source>
        <dbReference type="Proteomes" id="UP000322634"/>
    </source>
</evidence>
<dbReference type="AlphaFoldDB" id="A0A5D0U7Y7"/>
<accession>A0A5D0U7Y7</accession>
<keyword evidence="3" id="KW-1185">Reference proteome</keyword>
<gene>
    <name evidence="2" type="ORF">FXF65_17815</name>
</gene>
<reference evidence="2 3" key="1">
    <citation type="submission" date="2019-08" db="EMBL/GenBank/DDBJ databases">
        <title>Actinomadura sp. nov. CYP1-5 isolated from mountain soil.</title>
        <authorList>
            <person name="Songsumanus A."/>
            <person name="Kuncharoen N."/>
            <person name="Kudo T."/>
            <person name="Yuki M."/>
            <person name="Igarashi Y."/>
            <person name="Tanasupawat S."/>
        </authorList>
    </citation>
    <scope>NUCLEOTIDE SEQUENCE [LARGE SCALE GENOMIC DNA]</scope>
    <source>
        <strain evidence="2 3">GKU157</strain>
    </source>
</reference>
<dbReference type="EMBL" id="VSFF01000006">
    <property type="protein sequence ID" value="TYC14681.1"/>
    <property type="molecule type" value="Genomic_DNA"/>
</dbReference>
<dbReference type="Proteomes" id="UP000322634">
    <property type="component" value="Unassembled WGS sequence"/>
</dbReference>
<evidence type="ECO:0000256" key="1">
    <source>
        <dbReference type="SAM" id="MobiDB-lite"/>
    </source>
</evidence>
<dbReference type="OrthoDB" id="3523129at2"/>
<dbReference type="Gene3D" id="3.60.10.10">
    <property type="entry name" value="Endonuclease/exonuclease/phosphatase"/>
    <property type="match status" value="1"/>
</dbReference>
<dbReference type="SUPFAM" id="SSF56219">
    <property type="entry name" value="DNase I-like"/>
    <property type="match status" value="1"/>
</dbReference>
<dbReference type="RefSeq" id="WP_148351066.1">
    <property type="nucleotide sequence ID" value="NZ_JBHSBF010000036.1"/>
</dbReference>
<proteinExistence type="predicted"/>
<evidence type="ECO:0008006" key="4">
    <source>
        <dbReference type="Google" id="ProtNLM"/>
    </source>
</evidence>
<name>A0A5D0U7Y7_9ACTN</name>
<dbReference type="InterPro" id="IPR036691">
    <property type="entry name" value="Endo/exonu/phosph_ase_sf"/>
</dbReference>
<organism evidence="2 3">
    <name type="scientific">Actinomadura syzygii</name>
    <dbReference type="NCBI Taxonomy" id="1427538"/>
    <lineage>
        <taxon>Bacteria</taxon>
        <taxon>Bacillati</taxon>
        <taxon>Actinomycetota</taxon>
        <taxon>Actinomycetes</taxon>
        <taxon>Streptosporangiales</taxon>
        <taxon>Thermomonosporaceae</taxon>
        <taxon>Actinomadura</taxon>
    </lineage>
</organism>
<evidence type="ECO:0000313" key="2">
    <source>
        <dbReference type="EMBL" id="TYC14681.1"/>
    </source>
</evidence>
<sequence>MRTLVESADTEATASADDVTIVVLTTEDGRCLDLLPEMISQAGQVDVLLLLEGKHFGLNGQRIRYRAENLLSDFGLRSFMTPSTIGELHDLVFVRWPRFRPYEHFKPDLADVFHDEVGWLRFTVEGLERPIAVRPFQWPHWDGGARLEAAQKLTKFAGPNELALLGGDANCIWPDCRRPRRWWRPWPGRVHREFEPDWGKRPPHKRQHKSLPPGARPRRWGHERLVSDRRATQLLAEAGFVNAGCVADDMTPTVNAHIDQGQGARIDFILFSPALATAIVPGSYRVWTNDIGDQFSNHRMVSVRLDLRQIGG</sequence>
<comment type="caution">
    <text evidence="2">The sequence shown here is derived from an EMBL/GenBank/DDBJ whole genome shotgun (WGS) entry which is preliminary data.</text>
</comment>
<protein>
    <recommendedName>
        <fullName evidence="4">Endonuclease/exonuclease/phosphatase family protein</fullName>
    </recommendedName>
</protein>
<feature type="region of interest" description="Disordered" evidence="1">
    <location>
        <begin position="198"/>
        <end position="219"/>
    </location>
</feature>